<dbReference type="FunFam" id="3.40.50.720:FF:000084">
    <property type="entry name" value="Short-chain dehydrogenase reductase"/>
    <property type="match status" value="1"/>
</dbReference>
<dbReference type="EMBL" id="JAVFHQ010000081">
    <property type="protein sequence ID" value="KAK4539833.1"/>
    <property type="molecule type" value="Genomic_DNA"/>
</dbReference>
<gene>
    <name evidence="6" type="ORF">LTR36_010294</name>
</gene>
<name>A0AAV9J502_9PEZI</name>
<dbReference type="Gene3D" id="3.40.50.720">
    <property type="entry name" value="NAD(P)-binding Rossmann-like Domain"/>
    <property type="match status" value="1"/>
</dbReference>
<evidence type="ECO:0000256" key="3">
    <source>
        <dbReference type="ARBA" id="ARBA00023002"/>
    </source>
</evidence>
<dbReference type="Proteomes" id="UP001324427">
    <property type="component" value="Unassembled WGS sequence"/>
</dbReference>
<keyword evidence="3" id="KW-0560">Oxidoreductase</keyword>
<evidence type="ECO:0000313" key="7">
    <source>
        <dbReference type="Proteomes" id="UP001324427"/>
    </source>
</evidence>
<evidence type="ECO:0000256" key="2">
    <source>
        <dbReference type="ARBA" id="ARBA00022857"/>
    </source>
</evidence>
<protein>
    <recommendedName>
        <fullName evidence="5">Ketoreductase domain-containing protein</fullName>
    </recommendedName>
</protein>
<dbReference type="Pfam" id="PF13561">
    <property type="entry name" value="adh_short_C2"/>
    <property type="match status" value="1"/>
</dbReference>
<keyword evidence="2" id="KW-0521">NADP</keyword>
<comment type="similarity">
    <text evidence="1">Belongs to the short-chain dehydrogenases/reductases (SDR) family.</text>
</comment>
<evidence type="ECO:0000256" key="1">
    <source>
        <dbReference type="ARBA" id="ARBA00006484"/>
    </source>
</evidence>
<keyword evidence="7" id="KW-1185">Reference proteome</keyword>
<organism evidence="6 7">
    <name type="scientific">Oleoguttula mirabilis</name>
    <dbReference type="NCBI Taxonomy" id="1507867"/>
    <lineage>
        <taxon>Eukaryota</taxon>
        <taxon>Fungi</taxon>
        <taxon>Dikarya</taxon>
        <taxon>Ascomycota</taxon>
        <taxon>Pezizomycotina</taxon>
        <taxon>Dothideomycetes</taxon>
        <taxon>Dothideomycetidae</taxon>
        <taxon>Mycosphaerellales</taxon>
        <taxon>Teratosphaeriaceae</taxon>
        <taxon>Oleoguttula</taxon>
    </lineage>
</organism>
<accession>A0AAV9J502</accession>
<dbReference type="GO" id="GO:0016614">
    <property type="term" value="F:oxidoreductase activity, acting on CH-OH group of donors"/>
    <property type="evidence" value="ECO:0007669"/>
    <property type="project" value="UniProtKB-ARBA"/>
</dbReference>
<comment type="caution">
    <text evidence="6">The sequence shown here is derived from an EMBL/GenBank/DDBJ whole genome shotgun (WGS) entry which is preliminary data.</text>
</comment>
<dbReference type="PANTHER" id="PTHR48107:SF16">
    <property type="entry name" value="NADPH-DEPENDENT ALDEHYDE REDUCTASE 1, CHLOROPLASTIC"/>
    <property type="match status" value="1"/>
</dbReference>
<dbReference type="PROSITE" id="PS00061">
    <property type="entry name" value="ADH_SHORT"/>
    <property type="match status" value="1"/>
</dbReference>
<evidence type="ECO:0000313" key="6">
    <source>
        <dbReference type="EMBL" id="KAK4539833.1"/>
    </source>
</evidence>
<dbReference type="InterPro" id="IPR002347">
    <property type="entry name" value="SDR_fam"/>
</dbReference>
<reference evidence="6 7" key="1">
    <citation type="submission" date="2021-11" db="EMBL/GenBank/DDBJ databases">
        <title>Black yeast isolated from Biological Soil Crust.</title>
        <authorList>
            <person name="Kurbessoian T."/>
        </authorList>
    </citation>
    <scope>NUCLEOTIDE SEQUENCE [LARGE SCALE GENOMIC DNA]</scope>
    <source>
        <strain evidence="6 7">CCFEE 5522</strain>
    </source>
</reference>
<dbReference type="PRINTS" id="PR00081">
    <property type="entry name" value="GDHRDH"/>
</dbReference>
<feature type="domain" description="Ketoreductase" evidence="5">
    <location>
        <begin position="64"/>
        <end position="244"/>
    </location>
</feature>
<dbReference type="PRINTS" id="PR00080">
    <property type="entry name" value="SDRFAMILY"/>
</dbReference>
<dbReference type="InterPro" id="IPR020904">
    <property type="entry name" value="Sc_DH/Rdtase_CS"/>
</dbReference>
<dbReference type="SUPFAM" id="SSF51735">
    <property type="entry name" value="NAD(P)-binding Rossmann-fold domains"/>
    <property type="match status" value="1"/>
</dbReference>
<evidence type="ECO:0000259" key="5">
    <source>
        <dbReference type="SMART" id="SM00822"/>
    </source>
</evidence>
<dbReference type="InterPro" id="IPR057326">
    <property type="entry name" value="KR_dom"/>
</dbReference>
<dbReference type="PANTHER" id="PTHR48107">
    <property type="entry name" value="NADPH-DEPENDENT ALDEHYDE REDUCTASE-LIKE PROTEIN, CHLOROPLASTIC-RELATED"/>
    <property type="match status" value="1"/>
</dbReference>
<proteinExistence type="inferred from homology"/>
<evidence type="ECO:0000256" key="4">
    <source>
        <dbReference type="SAM" id="MobiDB-lite"/>
    </source>
</evidence>
<dbReference type="InterPro" id="IPR036291">
    <property type="entry name" value="NAD(P)-bd_dom_sf"/>
</dbReference>
<sequence length="311" mass="33732">MDKASEEPVTAYPWKELKPQNQEGGPGLDSELDPPANFTQLEYWDDKEKPTLVEYEGRGLLKDKAVLITGADSGIGRAVAILMAREGADISFVHLPEEESDAKVTCKEIEKAGRRANAMALNLRENANCQKAVATHMEKFGKLNVLVNNSAMQEICQDLVDIDLEVVEKTFRTNVLAMFAMTKYALAHMKRGDCIVNSSSVAAYMGNPQLVDYSSTKGAIATFTRSLAQQQAGKGIRVNAVAPGIIWTPLQPATKGNPDEAMEKLGVNMMPLQRPGMPIEVATAYIFLASPLGSYTTGETIHVNGGIETQG</sequence>
<feature type="region of interest" description="Disordered" evidence="4">
    <location>
        <begin position="1"/>
        <end position="35"/>
    </location>
</feature>
<dbReference type="AlphaFoldDB" id="A0AAV9J502"/>
<dbReference type="SMART" id="SM00822">
    <property type="entry name" value="PKS_KR"/>
    <property type="match status" value="1"/>
</dbReference>